<keyword evidence="5" id="KW-1185">Reference proteome</keyword>
<dbReference type="InterPro" id="IPR055247">
    <property type="entry name" value="InsJ-like_HTH"/>
</dbReference>
<dbReference type="SUPFAM" id="SSF48295">
    <property type="entry name" value="TrpR-like"/>
    <property type="match status" value="1"/>
</dbReference>
<dbReference type="SUPFAM" id="SSF46689">
    <property type="entry name" value="Homeodomain-like"/>
    <property type="match status" value="1"/>
</dbReference>
<dbReference type="EMBL" id="JAROYR010000065">
    <property type="protein sequence ID" value="MDH5159270.1"/>
    <property type="molecule type" value="Genomic_DNA"/>
</dbReference>
<dbReference type="RefSeq" id="WP_280564098.1">
    <property type="nucleotide sequence ID" value="NZ_JAROYR010000065.1"/>
</dbReference>
<feature type="non-terminal residue" evidence="4">
    <location>
        <position position="1"/>
    </location>
</feature>
<accession>A0ABT6J3E2</accession>
<evidence type="ECO:0000256" key="1">
    <source>
        <dbReference type="ARBA" id="ARBA00038232"/>
    </source>
</evidence>
<organism evidence="4 5">
    <name type="scientific">Staphylococcus cohnii</name>
    <dbReference type="NCBI Taxonomy" id="29382"/>
    <lineage>
        <taxon>Bacteria</taxon>
        <taxon>Bacillati</taxon>
        <taxon>Bacillota</taxon>
        <taxon>Bacilli</taxon>
        <taxon>Bacillales</taxon>
        <taxon>Staphylococcaceae</taxon>
        <taxon>Staphylococcus</taxon>
        <taxon>Staphylococcus cohnii species complex</taxon>
    </lineage>
</organism>
<proteinExistence type="inferred from homology"/>
<dbReference type="InterPro" id="IPR036388">
    <property type="entry name" value="WH-like_DNA-bd_sf"/>
</dbReference>
<evidence type="ECO:0000256" key="2">
    <source>
        <dbReference type="SAM" id="Coils"/>
    </source>
</evidence>
<dbReference type="InterPro" id="IPR052057">
    <property type="entry name" value="IS150/IS1296_orfA-like"/>
</dbReference>
<sequence>NTYSNEFKLKVVHEYINDGLSLTDLVVKYNIPTTSTVNKWISKYLSGKILKTYSPKPEVYQLKYKSLTFEDRVEIVDYYMNHGQSYKTTANHFNINYSQVYNWVKKYNLHGYDGLKDGRGKGKPQSVLTPEEALKAEIKILKEKNKFLQMENDVLKKEEEIERKLMKQASDKKHHTKR</sequence>
<feature type="coiled-coil region" evidence="2">
    <location>
        <begin position="131"/>
        <end position="158"/>
    </location>
</feature>
<dbReference type="Proteomes" id="UP001159200">
    <property type="component" value="Unassembled WGS sequence"/>
</dbReference>
<gene>
    <name evidence="4" type="ORF">P5X59_13480</name>
</gene>
<feature type="domain" description="Insertion element IS150 protein InsJ-like helix-turn-helix" evidence="3">
    <location>
        <begin position="72"/>
        <end position="123"/>
    </location>
</feature>
<dbReference type="PANTHER" id="PTHR33795">
    <property type="entry name" value="INSERTION ELEMENT IS150 PROTEIN INSJ"/>
    <property type="match status" value="1"/>
</dbReference>
<evidence type="ECO:0000259" key="3">
    <source>
        <dbReference type="Pfam" id="PF13518"/>
    </source>
</evidence>
<reference evidence="4 5" key="1">
    <citation type="submission" date="2023-03" db="EMBL/GenBank/DDBJ databases">
        <title>Bacterial isolates from washroom surfaces on a university campus.</title>
        <authorList>
            <person name="Holman D.B."/>
            <person name="Gzyl K.E."/>
            <person name="Taheri A.E."/>
        </authorList>
    </citation>
    <scope>NUCLEOTIDE SEQUENCE [LARGE SCALE GENOMIC DNA]</scope>
    <source>
        <strain evidence="4 5">RD01</strain>
    </source>
</reference>
<evidence type="ECO:0000313" key="4">
    <source>
        <dbReference type="EMBL" id="MDH5159270.1"/>
    </source>
</evidence>
<dbReference type="PANTHER" id="PTHR33795:SF1">
    <property type="entry name" value="INSERTION ELEMENT IS150 PROTEIN INSJ"/>
    <property type="match status" value="1"/>
</dbReference>
<evidence type="ECO:0000313" key="5">
    <source>
        <dbReference type="Proteomes" id="UP001159200"/>
    </source>
</evidence>
<keyword evidence="2" id="KW-0175">Coiled coil</keyword>
<dbReference type="InterPro" id="IPR010921">
    <property type="entry name" value="Trp_repressor/repl_initiator"/>
</dbReference>
<protein>
    <submittedName>
        <fullName evidence="4">Helix-turn-helix domain-containing protein</fullName>
    </submittedName>
</protein>
<dbReference type="Pfam" id="PF13518">
    <property type="entry name" value="HTH_28"/>
    <property type="match status" value="1"/>
</dbReference>
<dbReference type="Gene3D" id="1.10.10.10">
    <property type="entry name" value="Winged helix-like DNA-binding domain superfamily/Winged helix DNA-binding domain"/>
    <property type="match status" value="2"/>
</dbReference>
<dbReference type="InterPro" id="IPR009057">
    <property type="entry name" value="Homeodomain-like_sf"/>
</dbReference>
<name>A0ABT6J3E2_9STAP</name>
<comment type="caution">
    <text evidence="4">The sequence shown here is derived from an EMBL/GenBank/DDBJ whole genome shotgun (WGS) entry which is preliminary data.</text>
</comment>
<comment type="similarity">
    <text evidence="1">Belongs to the IS150/IS1296 orfA family.</text>
</comment>